<dbReference type="RefSeq" id="WP_273638498.1">
    <property type="nucleotide sequence ID" value="NZ_JAQQXP010000001.1"/>
</dbReference>
<organism evidence="2 3">
    <name type="scientific">Alteromonas gilva</name>
    <dbReference type="NCBI Taxonomy" id="2987522"/>
    <lineage>
        <taxon>Bacteria</taxon>
        <taxon>Pseudomonadati</taxon>
        <taxon>Pseudomonadota</taxon>
        <taxon>Gammaproteobacteria</taxon>
        <taxon>Alteromonadales</taxon>
        <taxon>Alteromonadaceae</taxon>
        <taxon>Alteromonas/Salinimonas group</taxon>
        <taxon>Alteromonas</taxon>
    </lineage>
</organism>
<evidence type="ECO:0000256" key="1">
    <source>
        <dbReference type="SAM" id="SignalP"/>
    </source>
</evidence>
<sequence>MTLKQICLFALMMPITLLDMHAMASEGDIVVAVSGASRIESISKRELIDVFMGRFDVLQNGERVQPVDYSGNPALRGTFYQRLVGKNQKQINAYWSRLVFSGRAKPPVQVDSVQQSIRFILDNPTGLAYLPASRVSEEMKIVLVLE</sequence>
<protein>
    <recommendedName>
        <fullName evidence="4">Phosphate ABC transporter substrate-binding protein</fullName>
    </recommendedName>
</protein>
<comment type="caution">
    <text evidence="2">The sequence shown here is derived from an EMBL/GenBank/DDBJ whole genome shotgun (WGS) entry which is preliminary data.</text>
</comment>
<proteinExistence type="predicted"/>
<evidence type="ECO:0000313" key="3">
    <source>
        <dbReference type="Proteomes" id="UP001218788"/>
    </source>
</evidence>
<feature type="signal peptide" evidence="1">
    <location>
        <begin position="1"/>
        <end position="24"/>
    </location>
</feature>
<evidence type="ECO:0008006" key="4">
    <source>
        <dbReference type="Google" id="ProtNLM"/>
    </source>
</evidence>
<accession>A0ABT5KYS7</accession>
<evidence type="ECO:0000313" key="2">
    <source>
        <dbReference type="EMBL" id="MDC8829925.1"/>
    </source>
</evidence>
<dbReference type="Gene3D" id="3.40.190.10">
    <property type="entry name" value="Periplasmic binding protein-like II"/>
    <property type="match status" value="1"/>
</dbReference>
<dbReference type="EMBL" id="JAQQXP010000001">
    <property type="protein sequence ID" value="MDC8829925.1"/>
    <property type="molecule type" value="Genomic_DNA"/>
</dbReference>
<gene>
    <name evidence="2" type="ORF">OIK42_04015</name>
</gene>
<keyword evidence="3" id="KW-1185">Reference proteome</keyword>
<dbReference type="SUPFAM" id="SSF53850">
    <property type="entry name" value="Periplasmic binding protein-like II"/>
    <property type="match status" value="1"/>
</dbReference>
<reference evidence="2 3" key="1">
    <citation type="submission" date="2022-10" db="EMBL/GenBank/DDBJ databases">
        <title>Alteromonas sp. chi3 Genome sequencing.</title>
        <authorList>
            <person name="Park S."/>
        </authorList>
    </citation>
    <scope>NUCLEOTIDE SEQUENCE [LARGE SCALE GENOMIC DNA]</scope>
    <source>
        <strain evidence="3">chi3</strain>
    </source>
</reference>
<dbReference type="Proteomes" id="UP001218788">
    <property type="component" value="Unassembled WGS sequence"/>
</dbReference>
<keyword evidence="1" id="KW-0732">Signal</keyword>
<feature type="chain" id="PRO_5046037406" description="Phosphate ABC transporter substrate-binding protein" evidence="1">
    <location>
        <begin position="25"/>
        <end position="146"/>
    </location>
</feature>
<name>A0ABT5KYS7_9ALTE</name>